<dbReference type="PANTHER" id="PTHR43537">
    <property type="entry name" value="TRANSCRIPTIONAL REGULATOR, GNTR FAMILY"/>
    <property type="match status" value="1"/>
</dbReference>
<dbReference type="Gene3D" id="1.20.120.530">
    <property type="entry name" value="GntR ligand-binding domain-like"/>
    <property type="match status" value="1"/>
</dbReference>
<dbReference type="InterPro" id="IPR008920">
    <property type="entry name" value="TF_FadR/GntR_C"/>
</dbReference>
<dbReference type="InterPro" id="IPR036388">
    <property type="entry name" value="WH-like_DNA-bd_sf"/>
</dbReference>
<dbReference type="RefSeq" id="WP_109324354.1">
    <property type="nucleotide sequence ID" value="NZ_CP029352.1"/>
</dbReference>
<dbReference type="GO" id="GO:0003700">
    <property type="term" value="F:DNA-binding transcription factor activity"/>
    <property type="evidence" value="ECO:0007669"/>
    <property type="project" value="InterPro"/>
</dbReference>
<evidence type="ECO:0000256" key="2">
    <source>
        <dbReference type="ARBA" id="ARBA00023125"/>
    </source>
</evidence>
<keyword evidence="1" id="KW-0805">Transcription regulation</keyword>
<dbReference type="PANTHER" id="PTHR43537:SF5">
    <property type="entry name" value="UXU OPERON TRANSCRIPTIONAL REGULATOR"/>
    <property type="match status" value="1"/>
</dbReference>
<dbReference type="OrthoDB" id="9812645at2"/>
<reference evidence="6" key="1">
    <citation type="submission" date="2018-05" db="EMBL/GenBank/DDBJ databases">
        <title>Azospirillum thermophila sp. nov., a novel isolated from hot spring.</title>
        <authorList>
            <person name="Zhao Z."/>
        </authorList>
    </citation>
    <scope>NUCLEOTIDE SEQUENCE [LARGE SCALE GENOMIC DNA]</scope>
    <source>
        <strain evidence="6">CFH 70021</strain>
    </source>
</reference>
<dbReference type="SMART" id="SM00895">
    <property type="entry name" value="FCD"/>
    <property type="match status" value="1"/>
</dbReference>
<dbReference type="EMBL" id="CP029352">
    <property type="protein sequence ID" value="AWK85285.1"/>
    <property type="molecule type" value="Genomic_DNA"/>
</dbReference>
<feature type="domain" description="HTH gntR-type" evidence="4">
    <location>
        <begin position="11"/>
        <end position="79"/>
    </location>
</feature>
<dbReference type="PRINTS" id="PR00035">
    <property type="entry name" value="HTHGNTR"/>
</dbReference>
<dbReference type="KEGG" id="azz:DEW08_03025"/>
<dbReference type="CDD" id="cd07377">
    <property type="entry name" value="WHTH_GntR"/>
    <property type="match status" value="1"/>
</dbReference>
<dbReference type="InterPro" id="IPR000524">
    <property type="entry name" value="Tscrpt_reg_HTH_GntR"/>
</dbReference>
<gene>
    <name evidence="5" type="ORF">DEW08_03025</name>
</gene>
<dbReference type="Gene3D" id="1.10.10.10">
    <property type="entry name" value="Winged helix-like DNA-binding domain superfamily/Winged helix DNA-binding domain"/>
    <property type="match status" value="1"/>
</dbReference>
<evidence type="ECO:0000259" key="4">
    <source>
        <dbReference type="PROSITE" id="PS50949"/>
    </source>
</evidence>
<evidence type="ECO:0000313" key="6">
    <source>
        <dbReference type="Proteomes" id="UP000245629"/>
    </source>
</evidence>
<keyword evidence="6" id="KW-1185">Reference proteome</keyword>
<dbReference type="PROSITE" id="PS50949">
    <property type="entry name" value="HTH_GNTR"/>
    <property type="match status" value="1"/>
</dbReference>
<dbReference type="GO" id="GO:0003677">
    <property type="term" value="F:DNA binding"/>
    <property type="evidence" value="ECO:0007669"/>
    <property type="project" value="UniProtKB-KW"/>
</dbReference>
<dbReference type="Proteomes" id="UP000245629">
    <property type="component" value="Chromosome 1"/>
</dbReference>
<organism evidence="5 6">
    <name type="scientific">Azospirillum thermophilum</name>
    <dbReference type="NCBI Taxonomy" id="2202148"/>
    <lineage>
        <taxon>Bacteria</taxon>
        <taxon>Pseudomonadati</taxon>
        <taxon>Pseudomonadota</taxon>
        <taxon>Alphaproteobacteria</taxon>
        <taxon>Rhodospirillales</taxon>
        <taxon>Azospirillaceae</taxon>
        <taxon>Azospirillum</taxon>
    </lineage>
</organism>
<keyword evidence="2" id="KW-0238">DNA-binding</keyword>
<keyword evidence="3" id="KW-0804">Transcription</keyword>
<accession>A0A2S2CL96</accession>
<name>A0A2S2CL96_9PROT</name>
<dbReference type="SUPFAM" id="SSF48008">
    <property type="entry name" value="GntR ligand-binding domain-like"/>
    <property type="match status" value="1"/>
</dbReference>
<dbReference type="Pfam" id="PF07729">
    <property type="entry name" value="FCD"/>
    <property type="match status" value="1"/>
</dbReference>
<proteinExistence type="predicted"/>
<dbReference type="AlphaFoldDB" id="A0A2S2CL96"/>
<dbReference type="InterPro" id="IPR036390">
    <property type="entry name" value="WH_DNA-bd_sf"/>
</dbReference>
<dbReference type="InterPro" id="IPR011711">
    <property type="entry name" value="GntR_C"/>
</dbReference>
<protein>
    <submittedName>
        <fullName evidence="5">GntR family transcriptional regulator</fullName>
    </submittedName>
</protein>
<sequence length="230" mass="25026">MMTQAKQIEPRRLYQQVADQIRALIQSGHFPPASRLPSERDLAQQLGVSRPSLREALIALELDGSVEIRMGSGIYVCPPPERPAFPIRSMGESPTELMQARAAIEGTVVVLACARTTPEGLGALAETLQAMRAAVAAGRKPLELDRQFHVGIAAMSGNTVLVRLVAELFDERHSPISTHLSVRYESSGTWKSALAEHEAIFAALKAADPLQAQAAMRMHLQASTERWIGD</sequence>
<dbReference type="SUPFAM" id="SSF46785">
    <property type="entry name" value="Winged helix' DNA-binding domain"/>
    <property type="match status" value="1"/>
</dbReference>
<dbReference type="SMART" id="SM00345">
    <property type="entry name" value="HTH_GNTR"/>
    <property type="match status" value="1"/>
</dbReference>
<dbReference type="Pfam" id="PF00392">
    <property type="entry name" value="GntR"/>
    <property type="match status" value="1"/>
</dbReference>
<evidence type="ECO:0000256" key="3">
    <source>
        <dbReference type="ARBA" id="ARBA00023163"/>
    </source>
</evidence>
<evidence type="ECO:0000256" key="1">
    <source>
        <dbReference type="ARBA" id="ARBA00023015"/>
    </source>
</evidence>
<evidence type="ECO:0000313" key="5">
    <source>
        <dbReference type="EMBL" id="AWK85285.1"/>
    </source>
</evidence>